<dbReference type="AlphaFoldDB" id="A0A6A4TNY2"/>
<reference evidence="1 2" key="1">
    <citation type="submission" date="2019-06" db="EMBL/GenBank/DDBJ databases">
        <title>Draft genomes of female and male turbot (Scophthalmus maximus).</title>
        <authorList>
            <person name="Xu H."/>
            <person name="Xu X.-W."/>
            <person name="Shao C."/>
            <person name="Chen S."/>
        </authorList>
    </citation>
    <scope>NUCLEOTIDE SEQUENCE [LARGE SCALE GENOMIC DNA]</scope>
    <source>
        <strain evidence="1">Ysfricsl-2016a</strain>
        <tissue evidence="1">Blood</tissue>
    </source>
</reference>
<evidence type="ECO:0000313" key="1">
    <source>
        <dbReference type="EMBL" id="KAF0046098.1"/>
    </source>
</evidence>
<dbReference type="EMBL" id="VEVO01000002">
    <property type="protein sequence ID" value="KAF0046098.1"/>
    <property type="molecule type" value="Genomic_DNA"/>
</dbReference>
<evidence type="ECO:0000313" key="2">
    <source>
        <dbReference type="Proteomes" id="UP000438429"/>
    </source>
</evidence>
<protein>
    <submittedName>
        <fullName evidence="1">Uncharacterized protein</fullName>
    </submittedName>
</protein>
<name>A0A6A4TNY2_SCOMX</name>
<proteinExistence type="predicted"/>
<dbReference type="Proteomes" id="UP000438429">
    <property type="component" value="Unassembled WGS sequence"/>
</dbReference>
<accession>A0A6A4TNY2</accession>
<comment type="caution">
    <text evidence="1">The sequence shown here is derived from an EMBL/GenBank/DDBJ whole genome shotgun (WGS) entry which is preliminary data.</text>
</comment>
<dbReference type="Gene3D" id="1.10.287.3160">
    <property type="match status" value="1"/>
</dbReference>
<gene>
    <name evidence="1" type="ORF">F2P81_002627</name>
</gene>
<sequence length="186" mass="20525">MVPGFDDAEDDANSDLLNLGDMEEEEKTSLFQCNSLDPPVHLMLFHHSTATYMSKMERLTASIFQRSYKYAAQPVCSLNAVTLLSAYQAEILEEMGRQLDSGSLNPALWDEICLVNDLILRSSRGVVQGCGRVMGLSVSGERSLWLNHSGLSDAQKAEVLDATYDPTKGLFGPEKMREASTEKTGR</sequence>
<organism evidence="1 2">
    <name type="scientific">Scophthalmus maximus</name>
    <name type="common">Turbot</name>
    <name type="synonym">Psetta maxima</name>
    <dbReference type="NCBI Taxonomy" id="52904"/>
    <lineage>
        <taxon>Eukaryota</taxon>
        <taxon>Metazoa</taxon>
        <taxon>Chordata</taxon>
        <taxon>Craniata</taxon>
        <taxon>Vertebrata</taxon>
        <taxon>Euteleostomi</taxon>
        <taxon>Actinopterygii</taxon>
        <taxon>Neopterygii</taxon>
        <taxon>Teleostei</taxon>
        <taxon>Neoteleostei</taxon>
        <taxon>Acanthomorphata</taxon>
        <taxon>Carangaria</taxon>
        <taxon>Pleuronectiformes</taxon>
        <taxon>Pleuronectoidei</taxon>
        <taxon>Scophthalmidae</taxon>
        <taxon>Scophthalmus</taxon>
    </lineage>
</organism>